<dbReference type="NCBIfam" id="TIGR01509">
    <property type="entry name" value="HAD-SF-IA-v3"/>
    <property type="match status" value="1"/>
</dbReference>
<evidence type="ECO:0000313" key="1">
    <source>
        <dbReference type="EMBL" id="MBE1533544.1"/>
    </source>
</evidence>
<dbReference type="EMBL" id="JADBDZ010000001">
    <property type="protein sequence ID" value="MBE1533544.1"/>
    <property type="molecule type" value="Genomic_DNA"/>
</dbReference>
<dbReference type="PANTHER" id="PTHR43611">
    <property type="entry name" value="ALPHA-D-GLUCOSE 1-PHOSPHATE PHOSPHATASE"/>
    <property type="match status" value="1"/>
</dbReference>
<proteinExistence type="predicted"/>
<accession>A0ABR9JSJ3</accession>
<keyword evidence="2" id="KW-1185">Reference proteome</keyword>
<keyword evidence="1" id="KW-0378">Hydrolase</keyword>
<dbReference type="InterPro" id="IPR006439">
    <property type="entry name" value="HAD-SF_hydro_IA"/>
</dbReference>
<evidence type="ECO:0000313" key="2">
    <source>
        <dbReference type="Proteomes" id="UP000627838"/>
    </source>
</evidence>
<dbReference type="InterPro" id="IPR036412">
    <property type="entry name" value="HAD-like_sf"/>
</dbReference>
<gene>
    <name evidence="1" type="ORF">H4W34_003377</name>
</gene>
<organism evidence="1 2">
    <name type="scientific">Actinomadura algeriensis</name>
    <dbReference type="NCBI Taxonomy" id="1679523"/>
    <lineage>
        <taxon>Bacteria</taxon>
        <taxon>Bacillati</taxon>
        <taxon>Actinomycetota</taxon>
        <taxon>Actinomycetes</taxon>
        <taxon>Streptosporangiales</taxon>
        <taxon>Thermomonosporaceae</taxon>
        <taxon>Actinomadura</taxon>
    </lineage>
</organism>
<dbReference type="CDD" id="cd02603">
    <property type="entry name" value="HAD_sEH-N_like"/>
    <property type="match status" value="1"/>
</dbReference>
<name>A0ABR9JSJ3_9ACTN</name>
<dbReference type="GO" id="GO:0016787">
    <property type="term" value="F:hydrolase activity"/>
    <property type="evidence" value="ECO:0007669"/>
    <property type="project" value="UniProtKB-KW"/>
</dbReference>
<dbReference type="PRINTS" id="PR00413">
    <property type="entry name" value="HADHALOGNASE"/>
</dbReference>
<protein>
    <submittedName>
        <fullName evidence="1">Hydrolase of the HAD superfamily</fullName>
    </submittedName>
</protein>
<sequence>MTWIVFDYAGVISLSPPQDAGALLPQTVGVAPERFWPVYWARREPYDLAEVTAAEFWDDVCGRLGAPVDADLVEVLVTLDVRTWGHVNRETVGLMEELAAAGSPLALLSNLPVDLARTVDARPWAGLFRHRLFSADLRLVKPDPDIYRTLLERLEAGPDDVVFVDDREENVRAAEAAGIRGVLFRDAGGVRTELSDLLPAA</sequence>
<dbReference type="Pfam" id="PF00702">
    <property type="entry name" value="Hydrolase"/>
    <property type="match status" value="1"/>
</dbReference>
<comment type="caution">
    <text evidence="1">The sequence shown here is derived from an EMBL/GenBank/DDBJ whole genome shotgun (WGS) entry which is preliminary data.</text>
</comment>
<dbReference type="RefSeq" id="WP_192760079.1">
    <property type="nucleotide sequence ID" value="NZ_JADBDZ010000001.1"/>
</dbReference>
<dbReference type="Proteomes" id="UP000627838">
    <property type="component" value="Unassembled WGS sequence"/>
</dbReference>
<dbReference type="PANTHER" id="PTHR43611:SF3">
    <property type="entry name" value="FLAVIN MONONUCLEOTIDE HYDROLASE 1, CHLOROPLATIC"/>
    <property type="match status" value="1"/>
</dbReference>
<reference evidence="1 2" key="1">
    <citation type="submission" date="2020-10" db="EMBL/GenBank/DDBJ databases">
        <title>Sequencing the genomes of 1000 actinobacteria strains.</title>
        <authorList>
            <person name="Klenk H.-P."/>
        </authorList>
    </citation>
    <scope>NUCLEOTIDE SEQUENCE [LARGE SCALE GENOMIC DNA]</scope>
    <source>
        <strain evidence="1 2">DSM 46744</strain>
    </source>
</reference>
<dbReference type="Gene3D" id="3.40.50.1000">
    <property type="entry name" value="HAD superfamily/HAD-like"/>
    <property type="match status" value="1"/>
</dbReference>
<dbReference type="InterPro" id="IPR023214">
    <property type="entry name" value="HAD_sf"/>
</dbReference>
<dbReference type="SUPFAM" id="SSF56784">
    <property type="entry name" value="HAD-like"/>
    <property type="match status" value="1"/>
</dbReference>